<accession>A0A915IMY0</accession>
<dbReference type="AlphaFoldDB" id="A0A915IMY0"/>
<reference evidence="2" key="1">
    <citation type="submission" date="2022-11" db="UniProtKB">
        <authorList>
            <consortium name="WormBaseParasite"/>
        </authorList>
    </citation>
    <scope>IDENTIFICATION</scope>
</reference>
<dbReference type="Proteomes" id="UP000887565">
    <property type="component" value="Unplaced"/>
</dbReference>
<organism evidence="1 2">
    <name type="scientific">Romanomermis culicivorax</name>
    <name type="common">Nematode worm</name>
    <dbReference type="NCBI Taxonomy" id="13658"/>
    <lineage>
        <taxon>Eukaryota</taxon>
        <taxon>Metazoa</taxon>
        <taxon>Ecdysozoa</taxon>
        <taxon>Nematoda</taxon>
        <taxon>Enoplea</taxon>
        <taxon>Dorylaimia</taxon>
        <taxon>Mermithida</taxon>
        <taxon>Mermithoidea</taxon>
        <taxon>Mermithidae</taxon>
        <taxon>Romanomermis</taxon>
    </lineage>
</organism>
<dbReference type="WBParaSite" id="nRc.2.0.1.t15538-RA">
    <property type="protein sequence ID" value="nRc.2.0.1.t15538-RA"/>
    <property type="gene ID" value="nRc.2.0.1.g15538"/>
</dbReference>
<evidence type="ECO:0000313" key="2">
    <source>
        <dbReference type="WBParaSite" id="nRc.2.0.1.t15538-RA"/>
    </source>
</evidence>
<proteinExistence type="predicted"/>
<keyword evidence="1" id="KW-1185">Reference proteome</keyword>
<name>A0A915IMY0_ROMCU</name>
<evidence type="ECO:0000313" key="1">
    <source>
        <dbReference type="Proteomes" id="UP000887565"/>
    </source>
</evidence>
<protein>
    <submittedName>
        <fullName evidence="2">Uncharacterized protein</fullName>
    </submittedName>
</protein>
<sequence>MQQRRTLCTANGGNLLSNVDGLKVEVVVVIVAACMINNRTDRYNMGLIMGIGTLVPNAGVGFAQFRVLRPLLAIKSRLLCKKWRLECGLCMPQFSC</sequence>